<evidence type="ECO:0000313" key="1">
    <source>
        <dbReference type="EMBL" id="KAB1205511.1"/>
    </source>
</evidence>
<name>A0A6A1UYV0_9ROSI</name>
<proteinExistence type="predicted"/>
<sequence>MRGVIGKQGWRQPSSWPTKVATLLDKRDGGSLSPFWESLGPICGCHAPHSGESQDGEIPEALDDLKNQLGLEAMRGVKASGIASLRWSWGGRGLGNSSSLTPPT</sequence>
<accession>A0A6A1UYV0</accession>
<dbReference type="AlphaFoldDB" id="A0A6A1UYV0"/>
<protein>
    <submittedName>
        <fullName evidence="1">Uncharacterized protein</fullName>
    </submittedName>
</protein>
<evidence type="ECO:0000313" key="2">
    <source>
        <dbReference type="Proteomes" id="UP000516437"/>
    </source>
</evidence>
<keyword evidence="2" id="KW-1185">Reference proteome</keyword>
<comment type="caution">
    <text evidence="1">The sequence shown here is derived from an EMBL/GenBank/DDBJ whole genome shotgun (WGS) entry which is preliminary data.</text>
</comment>
<dbReference type="EMBL" id="RXIC02000025">
    <property type="protein sequence ID" value="KAB1205511.1"/>
    <property type="molecule type" value="Genomic_DNA"/>
</dbReference>
<organism evidence="1 2">
    <name type="scientific">Morella rubra</name>
    <name type="common">Chinese bayberry</name>
    <dbReference type="NCBI Taxonomy" id="262757"/>
    <lineage>
        <taxon>Eukaryota</taxon>
        <taxon>Viridiplantae</taxon>
        <taxon>Streptophyta</taxon>
        <taxon>Embryophyta</taxon>
        <taxon>Tracheophyta</taxon>
        <taxon>Spermatophyta</taxon>
        <taxon>Magnoliopsida</taxon>
        <taxon>eudicotyledons</taxon>
        <taxon>Gunneridae</taxon>
        <taxon>Pentapetalae</taxon>
        <taxon>rosids</taxon>
        <taxon>fabids</taxon>
        <taxon>Fagales</taxon>
        <taxon>Myricaceae</taxon>
        <taxon>Morella</taxon>
    </lineage>
</organism>
<reference evidence="1 2" key="1">
    <citation type="journal article" date="2019" name="Plant Biotechnol. J.">
        <title>The red bayberry genome and genetic basis of sex determination.</title>
        <authorList>
            <person name="Jia H.M."/>
            <person name="Jia H.J."/>
            <person name="Cai Q.L."/>
            <person name="Wang Y."/>
            <person name="Zhao H.B."/>
            <person name="Yang W.F."/>
            <person name="Wang G.Y."/>
            <person name="Li Y.H."/>
            <person name="Zhan D.L."/>
            <person name="Shen Y.T."/>
            <person name="Niu Q.F."/>
            <person name="Chang L."/>
            <person name="Qiu J."/>
            <person name="Zhao L."/>
            <person name="Xie H.B."/>
            <person name="Fu W.Y."/>
            <person name="Jin J."/>
            <person name="Li X.W."/>
            <person name="Jiao Y."/>
            <person name="Zhou C.C."/>
            <person name="Tu T."/>
            <person name="Chai C.Y."/>
            <person name="Gao J.L."/>
            <person name="Fan L.J."/>
            <person name="van de Weg E."/>
            <person name="Wang J.Y."/>
            <person name="Gao Z.S."/>
        </authorList>
    </citation>
    <scope>NUCLEOTIDE SEQUENCE [LARGE SCALE GENOMIC DNA]</scope>
    <source>
        <tissue evidence="1">Leaves</tissue>
    </source>
</reference>
<gene>
    <name evidence="1" type="ORF">CJ030_MR7G026004</name>
</gene>
<dbReference type="Proteomes" id="UP000516437">
    <property type="component" value="Chromosome 7"/>
</dbReference>